<dbReference type="RefSeq" id="WP_104033828.1">
    <property type="nucleotide sequence ID" value="NZ_PRKQ01000066.1"/>
</dbReference>
<dbReference type="EMBL" id="PRKQ01000066">
    <property type="protein sequence ID" value="PPA90089.1"/>
    <property type="molecule type" value="Genomic_DNA"/>
</dbReference>
<accession>A0AAP8U328</accession>
<dbReference type="Proteomes" id="UP000239759">
    <property type="component" value="Unassembled WGS sequence"/>
</dbReference>
<proteinExistence type="predicted"/>
<sequence>MKKFLLLFLLVGIVGVYLYTKESANGNNTNYLSNTKKVDISPIEKEKKEAEEITKSYYDSLIAERYNEAASFISSHKTKETLSRRIQTEMSKANSKIKSYKVNGITPLKNNLYKASVTLTYLRENQHVKSEEILLVEKKNEKNWEIKEDNILENTKLDYKITTDDSSIHIGTIEKQEDTTGHYLAITLLNKNNTQYIKVGDKKAPYAVIRSKPIPVQRLMIPPNQSALILIPLKEKVTPDDLELMEFYRSKAEGVPINKINISISLIGVPPTF</sequence>
<reference evidence="1 2" key="1">
    <citation type="submission" date="2018-02" db="EMBL/GenBank/DDBJ databases">
        <title>Comparative analysis of genomes of three Brevibacillus laterosporus strains producers of potent antimicrobials isolated from silage.</title>
        <authorList>
            <person name="Kojic M."/>
            <person name="Miljkovic M."/>
            <person name="Studholme D."/>
            <person name="Filipic B."/>
        </authorList>
    </citation>
    <scope>NUCLEOTIDE SEQUENCE [LARGE SCALE GENOMIC DNA]</scope>
    <source>
        <strain evidence="1 2">BGSP11</strain>
    </source>
</reference>
<protein>
    <submittedName>
        <fullName evidence="1">Uncharacterized protein</fullName>
    </submittedName>
</protein>
<evidence type="ECO:0000313" key="2">
    <source>
        <dbReference type="Proteomes" id="UP000239759"/>
    </source>
</evidence>
<dbReference type="AlphaFoldDB" id="A0AAP8U328"/>
<organism evidence="1 2">
    <name type="scientific">Brevibacillus laterosporus</name>
    <name type="common">Bacillus laterosporus</name>
    <dbReference type="NCBI Taxonomy" id="1465"/>
    <lineage>
        <taxon>Bacteria</taxon>
        <taxon>Bacillati</taxon>
        <taxon>Bacillota</taxon>
        <taxon>Bacilli</taxon>
        <taxon>Bacillales</taxon>
        <taxon>Paenibacillaceae</taxon>
        <taxon>Brevibacillus</taxon>
    </lineage>
</organism>
<evidence type="ECO:0000313" key="1">
    <source>
        <dbReference type="EMBL" id="PPA90089.1"/>
    </source>
</evidence>
<name>A0AAP8U328_BRELA</name>
<gene>
    <name evidence="1" type="ORF">C4A77_25630</name>
</gene>
<comment type="caution">
    <text evidence="1">The sequence shown here is derived from an EMBL/GenBank/DDBJ whole genome shotgun (WGS) entry which is preliminary data.</text>
</comment>